<proteinExistence type="predicted"/>
<evidence type="ECO:0000256" key="1">
    <source>
        <dbReference type="SAM" id="MobiDB-lite"/>
    </source>
</evidence>
<comment type="caution">
    <text evidence="3">The sequence shown here is derived from an EMBL/GenBank/DDBJ whole genome shotgun (WGS) entry which is preliminary data.</text>
</comment>
<keyword evidence="4" id="KW-1185">Reference proteome</keyword>
<dbReference type="RefSeq" id="WP_242621579.1">
    <property type="nucleotide sequence ID" value="NZ_SGXC01000003.1"/>
</dbReference>
<evidence type="ECO:0008006" key="5">
    <source>
        <dbReference type="Google" id="ProtNLM"/>
    </source>
</evidence>
<keyword evidence="2" id="KW-0732">Signal</keyword>
<evidence type="ECO:0000313" key="4">
    <source>
        <dbReference type="Proteomes" id="UP000292445"/>
    </source>
</evidence>
<dbReference type="PROSITE" id="PS51257">
    <property type="entry name" value="PROKAR_LIPOPROTEIN"/>
    <property type="match status" value="1"/>
</dbReference>
<dbReference type="AlphaFoldDB" id="A0A4Q7N7S1"/>
<name>A0A4Q7N7S1_9BURK</name>
<gene>
    <name evidence="3" type="ORF">EV675_4747</name>
</gene>
<feature type="compositionally biased region" description="Low complexity" evidence="1">
    <location>
        <begin position="162"/>
        <end position="185"/>
    </location>
</feature>
<accession>A0A4Q7N7S1</accession>
<feature type="chain" id="PRO_5020558207" description="Lipoprotein" evidence="2">
    <location>
        <begin position="20"/>
        <end position="185"/>
    </location>
</feature>
<dbReference type="EMBL" id="SGXC01000003">
    <property type="protein sequence ID" value="RZS78106.1"/>
    <property type="molecule type" value="Genomic_DNA"/>
</dbReference>
<organism evidence="3 4">
    <name type="scientific">Pigmentiphaga kullae</name>
    <dbReference type="NCBI Taxonomy" id="151784"/>
    <lineage>
        <taxon>Bacteria</taxon>
        <taxon>Pseudomonadati</taxon>
        <taxon>Pseudomonadota</taxon>
        <taxon>Betaproteobacteria</taxon>
        <taxon>Burkholderiales</taxon>
        <taxon>Alcaligenaceae</taxon>
        <taxon>Pigmentiphaga</taxon>
    </lineage>
</organism>
<feature type="region of interest" description="Disordered" evidence="1">
    <location>
        <begin position="140"/>
        <end position="185"/>
    </location>
</feature>
<sequence length="185" mass="18839">MFIRSAMAAACIGTLGACASITSDSMQTLRVETLDKDGKSVAGAACTLSNDRGVFNATTPATVSVRKSSEDLSIDCKKDGEPAVATGRLISRAGAGMFGNIIIGGGIGAIIDHSKGVAYNYPDWVQLIFGEPQVFDRMHREDGKPTPNLAAVEKAKNGPAGAAEVARNDAPAAAATASPAGQSGN</sequence>
<dbReference type="Proteomes" id="UP000292445">
    <property type="component" value="Unassembled WGS sequence"/>
</dbReference>
<evidence type="ECO:0000313" key="3">
    <source>
        <dbReference type="EMBL" id="RZS78106.1"/>
    </source>
</evidence>
<feature type="signal peptide" evidence="2">
    <location>
        <begin position="1"/>
        <end position="19"/>
    </location>
</feature>
<protein>
    <recommendedName>
        <fullName evidence="5">Lipoprotein</fullName>
    </recommendedName>
</protein>
<evidence type="ECO:0000256" key="2">
    <source>
        <dbReference type="SAM" id="SignalP"/>
    </source>
</evidence>
<reference evidence="3 4" key="1">
    <citation type="submission" date="2019-02" db="EMBL/GenBank/DDBJ databases">
        <title>Genomic Encyclopedia of Type Strains, Phase IV (KMG-IV): sequencing the most valuable type-strain genomes for metagenomic binning, comparative biology and taxonomic classification.</title>
        <authorList>
            <person name="Goeker M."/>
        </authorList>
    </citation>
    <scope>NUCLEOTIDE SEQUENCE [LARGE SCALE GENOMIC DNA]</scope>
    <source>
        <strain evidence="3 4">K24</strain>
    </source>
</reference>